<gene>
    <name evidence="2" type="ORF">F0U60_02860</name>
</gene>
<keyword evidence="1" id="KW-0732">Signal</keyword>
<sequence length="119" mass="13515">MCWMNVLPSRRGFALLCMLLSACVSSSVTVHECNEAPETVPSWEEARTDPSCLVPRCDEERCTLWRCQDMVEVDTPTVVPALWAQAYRPPLVGRPSRWWGRTLATPTGVEPVFEIPWHN</sequence>
<evidence type="ECO:0000313" key="2">
    <source>
        <dbReference type="EMBL" id="WNG43156.1"/>
    </source>
</evidence>
<protein>
    <submittedName>
        <fullName evidence="2">DUF2380 domain-containing protein</fullName>
    </submittedName>
</protein>
<proteinExistence type="predicted"/>
<evidence type="ECO:0000313" key="3">
    <source>
        <dbReference type="Proteomes" id="UP001611383"/>
    </source>
</evidence>
<organism evidence="2 3">
    <name type="scientific">Archangium minus</name>
    <dbReference type="NCBI Taxonomy" id="83450"/>
    <lineage>
        <taxon>Bacteria</taxon>
        <taxon>Pseudomonadati</taxon>
        <taxon>Myxococcota</taxon>
        <taxon>Myxococcia</taxon>
        <taxon>Myxococcales</taxon>
        <taxon>Cystobacterineae</taxon>
        <taxon>Archangiaceae</taxon>
        <taxon>Archangium</taxon>
    </lineage>
</organism>
<name>A0ABY9WH79_9BACT</name>
<reference evidence="2 3" key="1">
    <citation type="submission" date="2019-08" db="EMBL/GenBank/DDBJ databases">
        <title>Archangium and Cystobacter genomes.</title>
        <authorList>
            <person name="Chen I.-C.K."/>
            <person name="Wielgoss S."/>
        </authorList>
    </citation>
    <scope>NUCLEOTIDE SEQUENCE [LARGE SCALE GENOMIC DNA]</scope>
    <source>
        <strain evidence="2 3">Cbm 6</strain>
    </source>
</reference>
<dbReference type="EMBL" id="CP043494">
    <property type="protein sequence ID" value="WNG43156.1"/>
    <property type="molecule type" value="Genomic_DNA"/>
</dbReference>
<accession>A0ABY9WH79</accession>
<evidence type="ECO:0000256" key="1">
    <source>
        <dbReference type="SAM" id="SignalP"/>
    </source>
</evidence>
<feature type="signal peptide" evidence="1">
    <location>
        <begin position="1"/>
        <end position="30"/>
    </location>
</feature>
<feature type="chain" id="PRO_5045072916" evidence="1">
    <location>
        <begin position="31"/>
        <end position="119"/>
    </location>
</feature>
<dbReference type="Proteomes" id="UP001611383">
    <property type="component" value="Chromosome"/>
</dbReference>
<keyword evidence="3" id="KW-1185">Reference proteome</keyword>